<comment type="caution">
    <text evidence="1">The sequence shown here is derived from an EMBL/GenBank/DDBJ whole genome shotgun (WGS) entry which is preliminary data.</text>
</comment>
<dbReference type="RefSeq" id="WP_154309788.1">
    <property type="nucleotide sequence ID" value="NZ_WKKI01000079.1"/>
</dbReference>
<dbReference type="InterPro" id="IPR025335">
    <property type="entry name" value="DUF4241"/>
</dbReference>
<dbReference type="Pfam" id="PF14025">
    <property type="entry name" value="DUF4241"/>
    <property type="match status" value="1"/>
</dbReference>
<name>A0A7X2J2Z5_9BACI</name>
<dbReference type="Proteomes" id="UP000448867">
    <property type="component" value="Unassembled WGS sequence"/>
</dbReference>
<reference evidence="1 2" key="1">
    <citation type="submission" date="2019-11" db="EMBL/GenBank/DDBJ databases">
        <title>Bacillus lacus genome.</title>
        <authorList>
            <person name="Allen C.J."/>
            <person name="Newman J.D."/>
        </authorList>
    </citation>
    <scope>NUCLEOTIDE SEQUENCE [LARGE SCALE GENOMIC DNA]</scope>
    <source>
        <strain evidence="1 2">KCTC 33946</strain>
    </source>
</reference>
<evidence type="ECO:0000313" key="1">
    <source>
        <dbReference type="EMBL" id="MRX74339.1"/>
    </source>
</evidence>
<dbReference type="OrthoDB" id="2045100at2"/>
<organism evidence="1 2">
    <name type="scientific">Metabacillus lacus</name>
    <dbReference type="NCBI Taxonomy" id="1983721"/>
    <lineage>
        <taxon>Bacteria</taxon>
        <taxon>Bacillati</taxon>
        <taxon>Bacillota</taxon>
        <taxon>Bacilli</taxon>
        <taxon>Bacillales</taxon>
        <taxon>Bacillaceae</taxon>
        <taxon>Metabacillus</taxon>
    </lineage>
</organism>
<dbReference type="EMBL" id="WKKI01000079">
    <property type="protein sequence ID" value="MRX74339.1"/>
    <property type="molecule type" value="Genomic_DNA"/>
</dbReference>
<protein>
    <submittedName>
        <fullName evidence="1">DUF4241 domain-containing protein</fullName>
    </submittedName>
</protein>
<sequence length="181" mass="19788">MDLTAKLLGTFQVNSGELVVTDPCYPPEELDEEGEELSLLLTPACKGEWIATAFLEEDGTVARLIAVHSGFQVRDEWMEMEIEIPVDSAQAGIFDADSYGRDEEISYEIENVQKLELNEEGLKYYAACCDITSTDDQGGVLESGAVTVSGLGDGLYPVFVQFDEEGKVAAAAIDFLLEEEE</sequence>
<dbReference type="AlphaFoldDB" id="A0A7X2J2Z5"/>
<gene>
    <name evidence="1" type="ORF">GJU40_19660</name>
</gene>
<keyword evidence="2" id="KW-1185">Reference proteome</keyword>
<accession>A0A7X2J2Z5</accession>
<evidence type="ECO:0000313" key="2">
    <source>
        <dbReference type="Proteomes" id="UP000448867"/>
    </source>
</evidence>
<proteinExistence type="predicted"/>